<keyword evidence="5" id="KW-1185">Reference proteome</keyword>
<evidence type="ECO:0000256" key="2">
    <source>
        <dbReference type="ARBA" id="ARBA00022801"/>
    </source>
</evidence>
<reference evidence="5" key="1">
    <citation type="submission" date="2024-07" db="EMBL/GenBank/DDBJ databases">
        <title>Two chromosome-level genome assemblies of Korean endemic species Abeliophyllum distichum and Forsythia ovata (Oleaceae).</title>
        <authorList>
            <person name="Jang H."/>
        </authorList>
    </citation>
    <scope>NUCLEOTIDE SEQUENCE [LARGE SCALE GENOMIC DNA]</scope>
</reference>
<keyword evidence="2" id="KW-0378">Hydrolase</keyword>
<dbReference type="Proteomes" id="UP001604336">
    <property type="component" value="Unassembled WGS sequence"/>
</dbReference>
<organism evidence="4 5">
    <name type="scientific">Abeliophyllum distichum</name>
    <dbReference type="NCBI Taxonomy" id="126358"/>
    <lineage>
        <taxon>Eukaryota</taxon>
        <taxon>Viridiplantae</taxon>
        <taxon>Streptophyta</taxon>
        <taxon>Embryophyta</taxon>
        <taxon>Tracheophyta</taxon>
        <taxon>Spermatophyta</taxon>
        <taxon>Magnoliopsida</taxon>
        <taxon>eudicotyledons</taxon>
        <taxon>Gunneridae</taxon>
        <taxon>Pentapetalae</taxon>
        <taxon>asterids</taxon>
        <taxon>lamiids</taxon>
        <taxon>Lamiales</taxon>
        <taxon>Oleaceae</taxon>
        <taxon>Forsythieae</taxon>
        <taxon>Abeliophyllum</taxon>
    </lineage>
</organism>
<keyword evidence="1 4" id="KW-0645">Protease</keyword>
<dbReference type="PANTHER" id="PTHR48449:SF1">
    <property type="entry name" value="DUF1985 DOMAIN-CONTAINING PROTEIN"/>
    <property type="match status" value="1"/>
</dbReference>
<dbReference type="Pfam" id="PF02902">
    <property type="entry name" value="Peptidase_C48"/>
    <property type="match status" value="1"/>
</dbReference>
<feature type="domain" description="Ubiquitin-like protease family profile" evidence="3">
    <location>
        <begin position="248"/>
        <end position="326"/>
    </location>
</feature>
<dbReference type="GO" id="GO:0008233">
    <property type="term" value="F:peptidase activity"/>
    <property type="evidence" value="ECO:0007669"/>
    <property type="project" value="UniProtKB-KW"/>
</dbReference>
<evidence type="ECO:0000256" key="1">
    <source>
        <dbReference type="ARBA" id="ARBA00022670"/>
    </source>
</evidence>
<comment type="caution">
    <text evidence="4">The sequence shown here is derived from an EMBL/GenBank/DDBJ whole genome shotgun (WGS) entry which is preliminary data.</text>
</comment>
<dbReference type="EMBL" id="JBFOLK010000012">
    <property type="protein sequence ID" value="KAL2472236.1"/>
    <property type="molecule type" value="Genomic_DNA"/>
</dbReference>
<dbReference type="PANTHER" id="PTHR48449">
    <property type="entry name" value="DUF1985 DOMAIN-CONTAINING PROTEIN"/>
    <property type="match status" value="1"/>
</dbReference>
<accession>A0ABD1Q7Q6</accession>
<proteinExistence type="predicted"/>
<gene>
    <name evidence="4" type="ORF">Adt_40372</name>
</gene>
<evidence type="ECO:0000259" key="3">
    <source>
        <dbReference type="Pfam" id="PF02902"/>
    </source>
</evidence>
<dbReference type="AlphaFoldDB" id="A0ABD1Q7Q6"/>
<evidence type="ECO:0000313" key="4">
    <source>
        <dbReference type="EMBL" id="KAL2472236.1"/>
    </source>
</evidence>
<protein>
    <submittedName>
        <fullName evidence="4">Ulp1 protease family protein</fullName>
    </submittedName>
</protein>
<dbReference type="InterPro" id="IPR003653">
    <property type="entry name" value="Peptidase_C48_C"/>
</dbReference>
<evidence type="ECO:0000313" key="5">
    <source>
        <dbReference type="Proteomes" id="UP001604336"/>
    </source>
</evidence>
<name>A0ABD1Q7Q6_9LAMI</name>
<sequence length="327" mass="37815">MSFEYTIGVLKRDMGDKLINSLRGGESYCRYSLHGFPLAIMIWAFEAIPSLEKKFAKKYVDGIPRMLAWEISKRLTSSAANNVLESKELEVKFTLIPTEVERISQPPPVYHDHNIADIVRMEMEKLVGRLLWFISKWLDHIEYKIDSLVELTVVGRFSSITSACESPICNTTNIHEAQLEVERKKKKNGLDDVMDELEKERIEDETGEDDLVPLRHSDVEAKCLLDLLNEDVWLTGESAHGELQIYAQSSRKQEFKFSKSLIKYVEGSTPEFGKLWRDCRYLYAPSYAIGSHWFAVKIDLEDRIIFIFDNLKSHVCKTELEAFMMPF</sequence>
<dbReference type="GO" id="GO:0006508">
    <property type="term" value="P:proteolysis"/>
    <property type="evidence" value="ECO:0007669"/>
    <property type="project" value="UniProtKB-KW"/>
</dbReference>